<evidence type="ECO:0000313" key="3">
    <source>
        <dbReference type="Proteomes" id="UP000719766"/>
    </source>
</evidence>
<keyword evidence="3" id="KW-1185">Reference proteome</keyword>
<evidence type="ECO:0000259" key="1">
    <source>
        <dbReference type="Pfam" id="PF19026"/>
    </source>
</evidence>
<dbReference type="Proteomes" id="UP000719766">
    <property type="component" value="Unassembled WGS sequence"/>
</dbReference>
<organism evidence="2 3">
    <name type="scientific">Suillus plorans</name>
    <dbReference type="NCBI Taxonomy" id="116603"/>
    <lineage>
        <taxon>Eukaryota</taxon>
        <taxon>Fungi</taxon>
        <taxon>Dikarya</taxon>
        <taxon>Basidiomycota</taxon>
        <taxon>Agaricomycotina</taxon>
        <taxon>Agaricomycetes</taxon>
        <taxon>Agaricomycetidae</taxon>
        <taxon>Boletales</taxon>
        <taxon>Suillineae</taxon>
        <taxon>Suillaceae</taxon>
        <taxon>Suillus</taxon>
    </lineage>
</organism>
<dbReference type="AlphaFoldDB" id="A0A9P7ASN8"/>
<feature type="domain" description="Nascent polypeptide-associated complex subunit alpha-like UBA" evidence="1">
    <location>
        <begin position="45"/>
        <end position="85"/>
    </location>
</feature>
<protein>
    <recommendedName>
        <fullName evidence="1">Nascent polypeptide-associated complex subunit alpha-like UBA domain-containing protein</fullName>
    </recommendedName>
</protein>
<sequence>MNNGRGEAEVLAAFNDGYQYSKTKLEESLRQVMTLKPAKSSKDAVVLKREDVDLIVNELGIPRSHAEKALLDSGGELEKALRALVAS</sequence>
<evidence type="ECO:0000313" key="2">
    <source>
        <dbReference type="EMBL" id="KAG1794886.1"/>
    </source>
</evidence>
<dbReference type="InterPro" id="IPR038922">
    <property type="entry name" value="HYPK_UBA"/>
</dbReference>
<dbReference type="InterPro" id="IPR044034">
    <property type="entry name" value="NAC-like_UBA"/>
</dbReference>
<reference evidence="2" key="1">
    <citation type="journal article" date="2020" name="New Phytol.">
        <title>Comparative genomics reveals dynamic genome evolution in host specialist ectomycorrhizal fungi.</title>
        <authorList>
            <person name="Lofgren L.A."/>
            <person name="Nguyen N.H."/>
            <person name="Vilgalys R."/>
            <person name="Ruytinx J."/>
            <person name="Liao H.L."/>
            <person name="Branco S."/>
            <person name="Kuo A."/>
            <person name="LaButti K."/>
            <person name="Lipzen A."/>
            <person name="Andreopoulos W."/>
            <person name="Pangilinan J."/>
            <person name="Riley R."/>
            <person name="Hundley H."/>
            <person name="Na H."/>
            <person name="Barry K."/>
            <person name="Grigoriev I.V."/>
            <person name="Stajich J.E."/>
            <person name="Kennedy P.G."/>
        </authorList>
    </citation>
    <scope>NUCLEOTIDE SEQUENCE</scope>
    <source>
        <strain evidence="2">S12</strain>
    </source>
</reference>
<dbReference type="CDD" id="cd14361">
    <property type="entry name" value="UBA_HYPK"/>
    <property type="match status" value="1"/>
</dbReference>
<gene>
    <name evidence="2" type="ORF">HD556DRAFT_1269796</name>
</gene>
<accession>A0A9P7ASN8</accession>
<dbReference type="OrthoDB" id="285219at2759"/>
<name>A0A9P7ASN8_9AGAM</name>
<dbReference type="Pfam" id="PF19026">
    <property type="entry name" value="UBA_HYPK"/>
    <property type="match status" value="1"/>
</dbReference>
<dbReference type="Gene3D" id="1.10.8.10">
    <property type="entry name" value="DNA helicase RuvA subunit, C-terminal domain"/>
    <property type="match status" value="1"/>
</dbReference>
<dbReference type="RefSeq" id="XP_041160925.1">
    <property type="nucleotide sequence ID" value="XM_041299161.1"/>
</dbReference>
<comment type="caution">
    <text evidence="2">The sequence shown here is derived from an EMBL/GenBank/DDBJ whole genome shotgun (WGS) entry which is preliminary data.</text>
</comment>
<dbReference type="GeneID" id="64592925"/>
<dbReference type="EMBL" id="JABBWE010000024">
    <property type="protein sequence ID" value="KAG1794886.1"/>
    <property type="molecule type" value="Genomic_DNA"/>
</dbReference>
<proteinExistence type="predicted"/>